<evidence type="ECO:0000256" key="3">
    <source>
        <dbReference type="ARBA" id="ARBA00022989"/>
    </source>
</evidence>
<dbReference type="GO" id="GO:0016020">
    <property type="term" value="C:membrane"/>
    <property type="evidence" value="ECO:0007669"/>
    <property type="project" value="UniProtKB-SubCell"/>
</dbReference>
<dbReference type="InterPro" id="IPR001129">
    <property type="entry name" value="Membr-assoc_MAPEG"/>
</dbReference>
<accession>A0A420WE43</accession>
<evidence type="ECO:0000313" key="6">
    <source>
        <dbReference type="EMBL" id="RKQ69287.1"/>
    </source>
</evidence>
<comment type="subcellular location">
    <subcellularLocation>
        <location evidence="1">Membrane</location>
    </subcellularLocation>
</comment>
<name>A0A420WE43_9PROT</name>
<feature type="transmembrane region" description="Helical" evidence="5">
    <location>
        <begin position="7"/>
        <end position="26"/>
    </location>
</feature>
<keyword evidence="2 5" id="KW-0812">Transmembrane</keyword>
<dbReference type="EMBL" id="RBII01000002">
    <property type="protein sequence ID" value="RKQ69287.1"/>
    <property type="molecule type" value="Genomic_DNA"/>
</dbReference>
<keyword evidence="7" id="KW-1185">Reference proteome</keyword>
<evidence type="ECO:0000256" key="2">
    <source>
        <dbReference type="ARBA" id="ARBA00022692"/>
    </source>
</evidence>
<keyword evidence="3 5" id="KW-1133">Transmembrane helix</keyword>
<organism evidence="6 7">
    <name type="scientific">Litorimonas taeanensis</name>
    <dbReference type="NCBI Taxonomy" id="568099"/>
    <lineage>
        <taxon>Bacteria</taxon>
        <taxon>Pseudomonadati</taxon>
        <taxon>Pseudomonadota</taxon>
        <taxon>Alphaproteobacteria</taxon>
        <taxon>Maricaulales</taxon>
        <taxon>Robiginitomaculaceae</taxon>
    </lineage>
</organism>
<evidence type="ECO:0000256" key="5">
    <source>
        <dbReference type="SAM" id="Phobius"/>
    </source>
</evidence>
<dbReference type="Pfam" id="PF01124">
    <property type="entry name" value="MAPEG"/>
    <property type="match status" value="1"/>
</dbReference>
<feature type="transmembrane region" description="Helical" evidence="5">
    <location>
        <begin position="60"/>
        <end position="87"/>
    </location>
</feature>
<proteinExistence type="predicted"/>
<dbReference type="Gene3D" id="1.20.120.550">
    <property type="entry name" value="Membrane associated eicosanoid/glutathione metabolism-like domain"/>
    <property type="match status" value="1"/>
</dbReference>
<evidence type="ECO:0008006" key="8">
    <source>
        <dbReference type="Google" id="ProtNLM"/>
    </source>
</evidence>
<dbReference type="InterPro" id="IPR023352">
    <property type="entry name" value="MAPEG-like_dom_sf"/>
</dbReference>
<comment type="caution">
    <text evidence="6">The sequence shown here is derived from an EMBL/GenBank/DDBJ whole genome shotgun (WGS) entry which is preliminary data.</text>
</comment>
<dbReference type="FunCoup" id="A0A420WE43">
    <property type="interactions" value="15"/>
</dbReference>
<feature type="transmembrane region" description="Helical" evidence="5">
    <location>
        <begin position="108"/>
        <end position="129"/>
    </location>
</feature>
<protein>
    <recommendedName>
        <fullName evidence="8">Glutathione S-transferase</fullName>
    </recommendedName>
</protein>
<sequence length="134" mass="14646">MTTFQIVALYIALNIILAVFFTYRVISVRIGNRVSMGDNGDTSLLARIRTHGNFTENAPLALLGLLGLAMLNAPVILLHIFGSMFIFGRVLHAFGMAGKHALGKTRPIGMMMTLIVHLGQAIALLYLVFTFNVI</sequence>
<dbReference type="RefSeq" id="WP_121101722.1">
    <property type="nucleotide sequence ID" value="NZ_RBII01000002.1"/>
</dbReference>
<evidence type="ECO:0000256" key="1">
    <source>
        <dbReference type="ARBA" id="ARBA00004370"/>
    </source>
</evidence>
<dbReference type="OrthoDB" id="7630838at2"/>
<dbReference type="PANTHER" id="PTHR35814:SF1">
    <property type="entry name" value="GLUTATHIONE S-TRANSFERASE-RELATED"/>
    <property type="match status" value="1"/>
</dbReference>
<keyword evidence="4 5" id="KW-0472">Membrane</keyword>
<dbReference type="AlphaFoldDB" id="A0A420WE43"/>
<dbReference type="PANTHER" id="PTHR35814">
    <property type="match status" value="1"/>
</dbReference>
<evidence type="ECO:0000256" key="4">
    <source>
        <dbReference type="ARBA" id="ARBA00023136"/>
    </source>
</evidence>
<dbReference type="Proteomes" id="UP000282211">
    <property type="component" value="Unassembled WGS sequence"/>
</dbReference>
<gene>
    <name evidence="6" type="ORF">DES40_2086</name>
</gene>
<reference evidence="6 7" key="1">
    <citation type="submission" date="2018-10" db="EMBL/GenBank/DDBJ databases">
        <title>Genomic Encyclopedia of Type Strains, Phase IV (KMG-IV): sequencing the most valuable type-strain genomes for metagenomic binning, comparative biology and taxonomic classification.</title>
        <authorList>
            <person name="Goeker M."/>
        </authorList>
    </citation>
    <scope>NUCLEOTIDE SEQUENCE [LARGE SCALE GENOMIC DNA]</scope>
    <source>
        <strain evidence="6 7">DSM 22008</strain>
    </source>
</reference>
<dbReference type="SUPFAM" id="SSF161084">
    <property type="entry name" value="MAPEG domain-like"/>
    <property type="match status" value="1"/>
</dbReference>
<evidence type="ECO:0000313" key="7">
    <source>
        <dbReference type="Proteomes" id="UP000282211"/>
    </source>
</evidence>
<dbReference type="InParanoid" id="A0A420WE43"/>